<feature type="region of interest" description="Disordered" evidence="2">
    <location>
        <begin position="1235"/>
        <end position="1263"/>
    </location>
</feature>
<protein>
    <submittedName>
        <fullName evidence="3">Uncharacterized protein</fullName>
    </submittedName>
</protein>
<feature type="non-terminal residue" evidence="3">
    <location>
        <position position="1263"/>
    </location>
</feature>
<feature type="coiled-coil region" evidence="1">
    <location>
        <begin position="549"/>
        <end position="576"/>
    </location>
</feature>
<feature type="compositionally biased region" description="Low complexity" evidence="2">
    <location>
        <begin position="64"/>
        <end position="75"/>
    </location>
</feature>
<dbReference type="EMBL" id="MU855769">
    <property type="protein sequence ID" value="KAK3899564.1"/>
    <property type="molecule type" value="Genomic_DNA"/>
</dbReference>
<proteinExistence type="predicted"/>
<feature type="compositionally biased region" description="Low complexity" evidence="2">
    <location>
        <begin position="1251"/>
        <end position="1263"/>
    </location>
</feature>
<name>A0AAN6MG34_9PEZI</name>
<feature type="region of interest" description="Disordered" evidence="2">
    <location>
        <begin position="196"/>
        <end position="220"/>
    </location>
</feature>
<feature type="region of interest" description="Disordered" evidence="2">
    <location>
        <begin position="1"/>
        <end position="88"/>
    </location>
</feature>
<comment type="caution">
    <text evidence="3">The sequence shown here is derived from an EMBL/GenBank/DDBJ whole genome shotgun (WGS) entry which is preliminary data.</text>
</comment>
<feature type="compositionally biased region" description="Polar residues" evidence="2">
    <location>
        <begin position="9"/>
        <end position="22"/>
    </location>
</feature>
<keyword evidence="1" id="KW-0175">Coiled coil</keyword>
<keyword evidence="4" id="KW-1185">Reference proteome</keyword>
<dbReference type="Proteomes" id="UP001303889">
    <property type="component" value="Unassembled WGS sequence"/>
</dbReference>
<evidence type="ECO:0000256" key="2">
    <source>
        <dbReference type="SAM" id="MobiDB-lite"/>
    </source>
</evidence>
<feature type="compositionally biased region" description="Pro residues" evidence="2">
    <location>
        <begin position="1236"/>
        <end position="1250"/>
    </location>
</feature>
<evidence type="ECO:0000313" key="4">
    <source>
        <dbReference type="Proteomes" id="UP001303889"/>
    </source>
</evidence>
<reference evidence="3" key="1">
    <citation type="journal article" date="2023" name="Mol. Phylogenet. Evol.">
        <title>Genome-scale phylogeny and comparative genomics of the fungal order Sordariales.</title>
        <authorList>
            <person name="Hensen N."/>
            <person name="Bonometti L."/>
            <person name="Westerberg I."/>
            <person name="Brannstrom I.O."/>
            <person name="Guillou S."/>
            <person name="Cros-Aarteil S."/>
            <person name="Calhoun S."/>
            <person name="Haridas S."/>
            <person name="Kuo A."/>
            <person name="Mondo S."/>
            <person name="Pangilinan J."/>
            <person name="Riley R."/>
            <person name="LaButti K."/>
            <person name="Andreopoulos B."/>
            <person name="Lipzen A."/>
            <person name="Chen C."/>
            <person name="Yan M."/>
            <person name="Daum C."/>
            <person name="Ng V."/>
            <person name="Clum A."/>
            <person name="Steindorff A."/>
            <person name="Ohm R.A."/>
            <person name="Martin F."/>
            <person name="Silar P."/>
            <person name="Natvig D.O."/>
            <person name="Lalanne C."/>
            <person name="Gautier V."/>
            <person name="Ament-Velasquez S.L."/>
            <person name="Kruys A."/>
            <person name="Hutchinson M.I."/>
            <person name="Powell A.J."/>
            <person name="Barry K."/>
            <person name="Miller A.N."/>
            <person name="Grigoriev I.V."/>
            <person name="Debuchy R."/>
            <person name="Gladieux P."/>
            <person name="Hiltunen Thoren M."/>
            <person name="Johannesson H."/>
        </authorList>
    </citation>
    <scope>NUCLEOTIDE SEQUENCE</scope>
    <source>
        <strain evidence="3">CBS 103.79</strain>
    </source>
</reference>
<evidence type="ECO:0000256" key="1">
    <source>
        <dbReference type="SAM" id="Coils"/>
    </source>
</evidence>
<sequence>MADAGLPSDSGTPTPASETQPGVQEAQPVVQDTHPEDDTQPVVQETPTDQQVDPPPADTQPTEDTTPSPSSDAATAPPPNTAPEVVSNKPTKASVECLSMQLDAFVLNKEIFTDKYFVAPLNIPDHSAFLPGEFSAPDVVPPIDLDSAWPWHRNSRIADVTKTSAGTDPEDERLRKDRLGVYLHWCLPRRFRGAAPLTAGETTSPTGEDDDDEDGDLQHTPVPDRWIILRFISKAEPFNPPAPAVTAFMVESNRIRHLGRGDEFRDVELEAAPFIDHKLPVEKQADVFLGMKRPFDDDWTDPAPTGQYHSPLTLLDAGNPLFADFQHHNPNVFSIHDDLSWTNADGTKTFHSAKATVSYAVFGYFSGSKKPKRLVCHGSLFHVEWDRNVKPDDIEAEGVSDMVREKQPIAVGQDTLEALETYLDVLPDSFDWMGLIRDMKIVIDQAGRGGSLLDAPALSQNLRSGFKPVNGGYCWRYNNQQQQHMGVGAHEQHELTAEEMEKMFIMDRYQAYLDVLDREELYLRHSLFCEWWKKRCQTPGGLWEAQVCRNESNRRITEASSRLEQIRNRREMFSKEKIPRFKDLTETARPSFFSRQDPTILLGGLGTAWPSEFLQSKQDVGRDLNKLPFRGEEGRKAIQQWLKSLVVTDTTDLCTQHGMKLFFESAESMGKLSDQSKENPDITRMQELFTSMDNMQALNWAAPGWVREAVEALMQEWVYLLNQQPIENLSPPPTYCQDHEVRWCNTQPWRALFVEWELEYYHLPKRFWRLEKEADGTAQYKIAPDVNISAYDGMDRHCRTISGRSLLRPNAGWVLTTLLAQLFAKLDKNVVEAKPALATGASNILLRLQEALRKMDLLVGSLEGFTDNLLTLNRGIHVIPHATDDEEETCADIAELARLLSESPEGFDVTPYRESSFSTPSAALDFKPVTHGQARFTKFNIVDKFGQVVSPLLTPKPAAGGKEPKLYPCIGRSLACQPNAAEGAGFANSIELDVDGKSQYFQLGHRINQDARLNAYFTVNSADWRSHHPSTQWYRGEPAEGGSRLPPQHMWRPTTEYEDPVWGWLVIDFRDRGIQVYNASGESMGEALLPGTIGGSVVWQAYYAEGDLGTTEDFDEGSQLRELMRLMDDPKYLFGLWSVLADACQNIQPGGAGSGGAAGSASSSSGSDGRLLNLVGRPMALVNVGLSLELATPAMQTQSYADLHKHDEIPLESYRFEVLLGDKTNLHDGLVGYFAPPSPPNNTTPSPPSRPSLSTLYTPFGYP</sequence>
<accession>A0AAN6MG34</accession>
<gene>
    <name evidence="3" type="ORF">C8A05DRAFT_18018</name>
</gene>
<evidence type="ECO:0000313" key="3">
    <source>
        <dbReference type="EMBL" id="KAK3899564.1"/>
    </source>
</evidence>
<organism evidence="3 4">
    <name type="scientific">Staphylotrichum tortipilum</name>
    <dbReference type="NCBI Taxonomy" id="2831512"/>
    <lineage>
        <taxon>Eukaryota</taxon>
        <taxon>Fungi</taxon>
        <taxon>Dikarya</taxon>
        <taxon>Ascomycota</taxon>
        <taxon>Pezizomycotina</taxon>
        <taxon>Sordariomycetes</taxon>
        <taxon>Sordariomycetidae</taxon>
        <taxon>Sordariales</taxon>
        <taxon>Chaetomiaceae</taxon>
        <taxon>Staphylotrichum</taxon>
    </lineage>
</organism>
<feature type="compositionally biased region" description="Polar residues" evidence="2">
    <location>
        <begin position="41"/>
        <end position="51"/>
    </location>
</feature>
<dbReference type="AlphaFoldDB" id="A0AAN6MG34"/>
<reference evidence="3" key="2">
    <citation type="submission" date="2023-05" db="EMBL/GenBank/DDBJ databases">
        <authorList>
            <consortium name="Lawrence Berkeley National Laboratory"/>
            <person name="Steindorff A."/>
            <person name="Hensen N."/>
            <person name="Bonometti L."/>
            <person name="Westerberg I."/>
            <person name="Brannstrom I.O."/>
            <person name="Guillou S."/>
            <person name="Cros-Aarteil S."/>
            <person name="Calhoun S."/>
            <person name="Haridas S."/>
            <person name="Kuo A."/>
            <person name="Mondo S."/>
            <person name="Pangilinan J."/>
            <person name="Riley R."/>
            <person name="Labutti K."/>
            <person name="Andreopoulos B."/>
            <person name="Lipzen A."/>
            <person name="Chen C."/>
            <person name="Yanf M."/>
            <person name="Daum C."/>
            <person name="Ng V."/>
            <person name="Clum A."/>
            <person name="Ohm R."/>
            <person name="Martin F."/>
            <person name="Silar P."/>
            <person name="Natvig D."/>
            <person name="Lalanne C."/>
            <person name="Gautier V."/>
            <person name="Ament-Velasquez S.L."/>
            <person name="Kruys A."/>
            <person name="Hutchinson M.I."/>
            <person name="Powell A.J."/>
            <person name="Barry K."/>
            <person name="Miller A.N."/>
            <person name="Grigoriev I.V."/>
            <person name="Debuchy R."/>
            <person name="Gladieux P."/>
            <person name="Thoren M.H."/>
            <person name="Johannesson H."/>
        </authorList>
    </citation>
    <scope>NUCLEOTIDE SEQUENCE</scope>
    <source>
        <strain evidence="3">CBS 103.79</strain>
    </source>
</reference>